<dbReference type="InterPro" id="IPR007712">
    <property type="entry name" value="RelE/ParE_toxin"/>
</dbReference>
<organism evidence="2 3">
    <name type="scientific">Candidatus Eubacterium avistercoris</name>
    <dbReference type="NCBI Taxonomy" id="2838567"/>
    <lineage>
        <taxon>Bacteria</taxon>
        <taxon>Bacillati</taxon>
        <taxon>Bacillota</taxon>
        <taxon>Clostridia</taxon>
        <taxon>Eubacteriales</taxon>
        <taxon>Eubacteriaceae</taxon>
        <taxon>Eubacterium</taxon>
    </lineage>
</organism>
<proteinExistence type="predicted"/>
<dbReference type="Proteomes" id="UP000824024">
    <property type="component" value="Unassembled WGS sequence"/>
</dbReference>
<comment type="caution">
    <text evidence="2">The sequence shown here is derived from an EMBL/GenBank/DDBJ whole genome shotgun (WGS) entry which is preliminary data.</text>
</comment>
<evidence type="ECO:0000256" key="1">
    <source>
        <dbReference type="ARBA" id="ARBA00022649"/>
    </source>
</evidence>
<gene>
    <name evidence="2" type="ORF">IAA08_09260</name>
</gene>
<sequence>MAYKLVITEKAEELLDNLIYHLIYRLKNTQAAVHLFDSIEKIYDRLEENPFQFPESRDMILRRRGYREAVLTDMDYVIIFRVEETSVYVTGISISWRTIERKCNSLDGRKKFLKRIERQ</sequence>
<protein>
    <submittedName>
        <fullName evidence="2">Type II toxin-antitoxin system RelE/ParE family toxin</fullName>
    </submittedName>
</protein>
<evidence type="ECO:0000313" key="3">
    <source>
        <dbReference type="Proteomes" id="UP000824024"/>
    </source>
</evidence>
<name>A0A9D2IG65_9FIRM</name>
<dbReference type="InterPro" id="IPR035093">
    <property type="entry name" value="RelE/ParE_toxin_dom_sf"/>
</dbReference>
<evidence type="ECO:0000313" key="2">
    <source>
        <dbReference type="EMBL" id="HIZ08109.1"/>
    </source>
</evidence>
<keyword evidence="1" id="KW-1277">Toxin-antitoxin system</keyword>
<reference evidence="2" key="2">
    <citation type="submission" date="2021-04" db="EMBL/GenBank/DDBJ databases">
        <authorList>
            <person name="Gilroy R."/>
        </authorList>
    </citation>
    <scope>NUCLEOTIDE SEQUENCE</scope>
    <source>
        <strain evidence="2">CHK192-9172</strain>
    </source>
</reference>
<accession>A0A9D2IG65</accession>
<dbReference type="AlphaFoldDB" id="A0A9D2IG65"/>
<dbReference type="Gene3D" id="3.30.2310.20">
    <property type="entry name" value="RelE-like"/>
    <property type="match status" value="1"/>
</dbReference>
<dbReference type="EMBL" id="DXCH01000255">
    <property type="protein sequence ID" value="HIZ08109.1"/>
    <property type="molecule type" value="Genomic_DNA"/>
</dbReference>
<reference evidence="2" key="1">
    <citation type="journal article" date="2021" name="PeerJ">
        <title>Extensive microbial diversity within the chicken gut microbiome revealed by metagenomics and culture.</title>
        <authorList>
            <person name="Gilroy R."/>
            <person name="Ravi A."/>
            <person name="Getino M."/>
            <person name="Pursley I."/>
            <person name="Horton D.L."/>
            <person name="Alikhan N.F."/>
            <person name="Baker D."/>
            <person name="Gharbi K."/>
            <person name="Hall N."/>
            <person name="Watson M."/>
            <person name="Adriaenssens E.M."/>
            <person name="Foster-Nyarko E."/>
            <person name="Jarju S."/>
            <person name="Secka A."/>
            <person name="Antonio M."/>
            <person name="Oren A."/>
            <person name="Chaudhuri R.R."/>
            <person name="La Ragione R."/>
            <person name="Hildebrand F."/>
            <person name="Pallen M.J."/>
        </authorList>
    </citation>
    <scope>NUCLEOTIDE SEQUENCE</scope>
    <source>
        <strain evidence="2">CHK192-9172</strain>
    </source>
</reference>
<dbReference type="Pfam" id="PF05016">
    <property type="entry name" value="ParE_toxin"/>
    <property type="match status" value="1"/>
</dbReference>